<keyword evidence="3 7" id="KW-0812">Transmembrane</keyword>
<dbReference type="RefSeq" id="WP_284320056.1">
    <property type="nucleotide sequence ID" value="NZ_BSOB01000010.1"/>
</dbReference>
<evidence type="ECO:0000256" key="3">
    <source>
        <dbReference type="ARBA" id="ARBA00022692"/>
    </source>
</evidence>
<accession>A0ABQ5XMA6</accession>
<feature type="transmembrane region" description="Helical" evidence="7">
    <location>
        <begin position="374"/>
        <end position="396"/>
    </location>
</feature>
<comment type="caution">
    <text evidence="10">The sequence shown here is derived from an EMBL/GenBank/DDBJ whole genome shotgun (WGS) entry which is preliminary data.</text>
</comment>
<proteinExistence type="inferred from homology"/>
<dbReference type="InterPro" id="IPR050250">
    <property type="entry name" value="Macrolide_Exporter_MacB"/>
</dbReference>
<evidence type="ECO:0000256" key="6">
    <source>
        <dbReference type="ARBA" id="ARBA00038076"/>
    </source>
</evidence>
<evidence type="ECO:0000259" key="9">
    <source>
        <dbReference type="Pfam" id="PF12704"/>
    </source>
</evidence>
<dbReference type="Pfam" id="PF02687">
    <property type="entry name" value="FtsX"/>
    <property type="match status" value="1"/>
</dbReference>
<dbReference type="Pfam" id="PF12704">
    <property type="entry name" value="MacB_PCD"/>
    <property type="match status" value="1"/>
</dbReference>
<dbReference type="Proteomes" id="UP001156670">
    <property type="component" value="Unassembled WGS sequence"/>
</dbReference>
<dbReference type="PANTHER" id="PTHR30572">
    <property type="entry name" value="MEMBRANE COMPONENT OF TRANSPORTER-RELATED"/>
    <property type="match status" value="1"/>
</dbReference>
<evidence type="ECO:0000256" key="7">
    <source>
        <dbReference type="SAM" id="Phobius"/>
    </source>
</evidence>
<feature type="transmembrane region" description="Helical" evidence="7">
    <location>
        <begin position="285"/>
        <end position="312"/>
    </location>
</feature>
<evidence type="ECO:0000313" key="10">
    <source>
        <dbReference type="EMBL" id="GLQ92319.1"/>
    </source>
</evidence>
<organism evidence="10 11">
    <name type="scientific">Dyella acidisoli</name>
    <dbReference type="NCBI Taxonomy" id="1867834"/>
    <lineage>
        <taxon>Bacteria</taxon>
        <taxon>Pseudomonadati</taxon>
        <taxon>Pseudomonadota</taxon>
        <taxon>Gammaproteobacteria</taxon>
        <taxon>Lysobacterales</taxon>
        <taxon>Rhodanobacteraceae</taxon>
        <taxon>Dyella</taxon>
    </lineage>
</organism>
<evidence type="ECO:0000256" key="5">
    <source>
        <dbReference type="ARBA" id="ARBA00023136"/>
    </source>
</evidence>
<feature type="domain" description="MacB-like periplasmic core" evidence="9">
    <location>
        <begin position="20"/>
        <end position="249"/>
    </location>
</feature>
<keyword evidence="11" id="KW-1185">Reference proteome</keyword>
<keyword evidence="5 7" id="KW-0472">Membrane</keyword>
<evidence type="ECO:0000259" key="8">
    <source>
        <dbReference type="Pfam" id="PF02687"/>
    </source>
</evidence>
<protein>
    <submittedName>
        <fullName evidence="10">ABC transporter permease</fullName>
    </submittedName>
</protein>
<gene>
    <name evidence="10" type="primary">ybjZ_11</name>
    <name evidence="10" type="ORF">GCM10007901_12700</name>
</gene>
<dbReference type="InterPro" id="IPR025857">
    <property type="entry name" value="MacB_PCD"/>
</dbReference>
<feature type="transmembrane region" description="Helical" evidence="7">
    <location>
        <begin position="20"/>
        <end position="38"/>
    </location>
</feature>
<evidence type="ECO:0000256" key="2">
    <source>
        <dbReference type="ARBA" id="ARBA00022475"/>
    </source>
</evidence>
<name>A0ABQ5XMA6_9GAMM</name>
<sequence>MQIQPILAALRRHKAGTLLIALQIALTLAIVCNALFIIHQRLSHLSEPSGVDEANLFVIENFWGVQYSTQEASSEIKADLAALRQLPAVEDAAPSNSYPLRGGGWDNFISLTPEQIKPTTDASVYISDESLIHTLGVKLIAGRDFTPDEVRDMGTRENIHPPVVIVSKAMADKLFPDGNALGKPLYSMSAEPTVIIGIVERLQREEVNTWSAPFVNQSLIWPMRQAIPIGLYYIVRAKPGQLAAAMQEAPKALYGRNRMRIIDSHDGLLSFAQVRQRAYNRDRGMAVLLGIICVVLLAITGAGIVGLTSFWVGQRRKQIGVRRALGATHRDILHYFLTENLLISLGGIAVGVLLTFGLNLWLVTRFELRVMPLAYVLSGVVILLLLGQGAVFAPALRASRVSPVEATRPV</sequence>
<dbReference type="InterPro" id="IPR003838">
    <property type="entry name" value="ABC3_permease_C"/>
</dbReference>
<feature type="transmembrane region" description="Helical" evidence="7">
    <location>
        <begin position="341"/>
        <end position="362"/>
    </location>
</feature>
<evidence type="ECO:0000256" key="1">
    <source>
        <dbReference type="ARBA" id="ARBA00004651"/>
    </source>
</evidence>
<feature type="domain" description="ABC3 transporter permease C-terminal" evidence="8">
    <location>
        <begin position="291"/>
        <end position="403"/>
    </location>
</feature>
<reference evidence="11" key="1">
    <citation type="journal article" date="2019" name="Int. J. Syst. Evol. Microbiol.">
        <title>The Global Catalogue of Microorganisms (GCM) 10K type strain sequencing project: providing services to taxonomists for standard genome sequencing and annotation.</title>
        <authorList>
            <consortium name="The Broad Institute Genomics Platform"/>
            <consortium name="The Broad Institute Genome Sequencing Center for Infectious Disease"/>
            <person name="Wu L."/>
            <person name="Ma J."/>
        </authorList>
    </citation>
    <scope>NUCLEOTIDE SEQUENCE [LARGE SCALE GENOMIC DNA]</scope>
    <source>
        <strain evidence="11">NBRC 111980</strain>
    </source>
</reference>
<comment type="subcellular location">
    <subcellularLocation>
        <location evidence="1">Cell membrane</location>
        <topology evidence="1">Multi-pass membrane protein</topology>
    </subcellularLocation>
</comment>
<keyword evidence="2" id="KW-1003">Cell membrane</keyword>
<dbReference type="PANTHER" id="PTHR30572:SF4">
    <property type="entry name" value="ABC TRANSPORTER PERMEASE YTRF"/>
    <property type="match status" value="1"/>
</dbReference>
<comment type="similarity">
    <text evidence="6">Belongs to the ABC-4 integral membrane protein family.</text>
</comment>
<dbReference type="EMBL" id="BSOB01000010">
    <property type="protein sequence ID" value="GLQ92319.1"/>
    <property type="molecule type" value="Genomic_DNA"/>
</dbReference>
<evidence type="ECO:0000313" key="11">
    <source>
        <dbReference type="Proteomes" id="UP001156670"/>
    </source>
</evidence>
<keyword evidence="4 7" id="KW-1133">Transmembrane helix</keyword>
<evidence type="ECO:0000256" key="4">
    <source>
        <dbReference type="ARBA" id="ARBA00022989"/>
    </source>
</evidence>